<protein>
    <submittedName>
        <fullName evidence="10">Acyl-acp thioesterase</fullName>
    </submittedName>
</protein>
<evidence type="ECO:0000259" key="8">
    <source>
        <dbReference type="Pfam" id="PF01643"/>
    </source>
</evidence>
<keyword evidence="6" id="KW-0443">Lipid metabolism</keyword>
<dbReference type="SUPFAM" id="SSF54637">
    <property type="entry name" value="Thioesterase/thiol ester dehydrase-isomerase"/>
    <property type="match status" value="2"/>
</dbReference>
<dbReference type="EMBL" id="AZGO01000055">
    <property type="protein sequence ID" value="KRM36024.1"/>
    <property type="molecule type" value="Genomic_DNA"/>
</dbReference>
<evidence type="ECO:0000259" key="9">
    <source>
        <dbReference type="Pfam" id="PF20791"/>
    </source>
</evidence>
<accession>A0A922PUL7</accession>
<dbReference type="AlphaFoldDB" id="A0A922PUL7"/>
<evidence type="ECO:0000256" key="5">
    <source>
        <dbReference type="ARBA" id="ARBA00022946"/>
    </source>
</evidence>
<reference evidence="10 11" key="1">
    <citation type="journal article" date="2015" name="Genome Announc.">
        <title>Expanding the biotechnology potential of lactobacilli through comparative genomics of 213 strains and associated genera.</title>
        <authorList>
            <person name="Sun Z."/>
            <person name="Harris H.M."/>
            <person name="McCann A."/>
            <person name="Guo C."/>
            <person name="Argimon S."/>
            <person name="Zhang W."/>
            <person name="Yang X."/>
            <person name="Jeffery I.B."/>
            <person name="Cooney J.C."/>
            <person name="Kagawa T.F."/>
            <person name="Liu W."/>
            <person name="Song Y."/>
            <person name="Salvetti E."/>
            <person name="Wrobel A."/>
            <person name="Rasinkangas P."/>
            <person name="Parkhill J."/>
            <person name="Rea M.C."/>
            <person name="O'Sullivan O."/>
            <person name="Ritari J."/>
            <person name="Douillard F.P."/>
            <person name="Paul Ross R."/>
            <person name="Yang R."/>
            <person name="Briner A.E."/>
            <person name="Felis G.E."/>
            <person name="de Vos W.M."/>
            <person name="Barrangou R."/>
            <person name="Klaenhammer T.R."/>
            <person name="Caufield P.W."/>
            <person name="Cui Y."/>
            <person name="Zhang H."/>
            <person name="O'Toole P.W."/>
        </authorList>
    </citation>
    <scope>NUCLEOTIDE SEQUENCE [LARGE SCALE GENOMIC DNA]</scope>
    <source>
        <strain evidence="10 11">DSM 8475</strain>
    </source>
</reference>
<dbReference type="Pfam" id="PF20791">
    <property type="entry name" value="Acyl-ACP_TE_C"/>
    <property type="match status" value="1"/>
</dbReference>
<keyword evidence="4" id="KW-0276">Fatty acid metabolism</keyword>
<dbReference type="GO" id="GO:0016297">
    <property type="term" value="F:fatty acyl-[ACP] hydrolase activity"/>
    <property type="evidence" value="ECO:0007669"/>
    <property type="project" value="InterPro"/>
</dbReference>
<sequence>MDLQQDKQVYEIAHRLTYYECDDTGHPTMSMLLSMMTMVSDAHSIALGMDTATIQATGEAWVITEYDGRLSPEQPTFGDQVILGTRAVAYNRFFALREFWMDDANHTHRYLHLRATFVFMNLKKRRLMSIPPALITPFESPEEKRLPRLGRPGSITAEAPVSQQYRVRYFDIDVNHHVNNARYLDWLLDPLGGEFLRHHRPVKLVIKYEHEVQAGASVTSQYQLVDDNGLHSRHVIVVDGQDCATAELTWTPIK</sequence>
<dbReference type="PANTHER" id="PTHR31727:SF6">
    <property type="entry name" value="OLEOYL-ACYL CARRIER PROTEIN THIOESTERASE 1, CHLOROPLASTIC"/>
    <property type="match status" value="1"/>
</dbReference>
<gene>
    <name evidence="10" type="ORF">FD34_GL000284</name>
</gene>
<dbReference type="InterPro" id="IPR002864">
    <property type="entry name" value="Acyl-ACP_thioesterase_NHD"/>
</dbReference>
<dbReference type="InterPro" id="IPR049427">
    <property type="entry name" value="Acyl-ACP_TE_C"/>
</dbReference>
<feature type="domain" description="Acyl-ACP thioesterase-like C-terminal" evidence="9">
    <location>
        <begin position="159"/>
        <end position="251"/>
    </location>
</feature>
<organism evidence="10 11">
    <name type="scientific">Limosilactobacillus pontis DSM 8475</name>
    <dbReference type="NCBI Taxonomy" id="1423794"/>
    <lineage>
        <taxon>Bacteria</taxon>
        <taxon>Bacillati</taxon>
        <taxon>Bacillota</taxon>
        <taxon>Bacilli</taxon>
        <taxon>Lactobacillales</taxon>
        <taxon>Lactobacillaceae</taxon>
        <taxon>Limosilactobacillus</taxon>
    </lineage>
</organism>
<dbReference type="Pfam" id="PF01643">
    <property type="entry name" value="Acyl-ACP_TE"/>
    <property type="match status" value="1"/>
</dbReference>
<evidence type="ECO:0000313" key="10">
    <source>
        <dbReference type="EMBL" id="KRM36024.1"/>
    </source>
</evidence>
<dbReference type="GeneID" id="87978334"/>
<evidence type="ECO:0000256" key="4">
    <source>
        <dbReference type="ARBA" id="ARBA00022832"/>
    </source>
</evidence>
<evidence type="ECO:0000256" key="6">
    <source>
        <dbReference type="ARBA" id="ARBA00023098"/>
    </source>
</evidence>
<dbReference type="Gene3D" id="3.10.129.10">
    <property type="entry name" value="Hotdog Thioesterase"/>
    <property type="match status" value="1"/>
</dbReference>
<dbReference type="RefSeq" id="WP_057807430.1">
    <property type="nucleotide sequence ID" value="NZ_AZGO01000055.1"/>
</dbReference>
<feature type="domain" description="Acyl-ACP thioesterase N-terminal hotdog" evidence="8">
    <location>
        <begin position="8"/>
        <end position="137"/>
    </location>
</feature>
<comment type="caution">
    <text evidence="10">The sequence shown here is derived from an EMBL/GenBank/DDBJ whole genome shotgun (WGS) entry which is preliminary data.</text>
</comment>
<keyword evidence="2" id="KW-0444">Lipid biosynthesis</keyword>
<dbReference type="InterPro" id="IPR029069">
    <property type="entry name" value="HotDog_dom_sf"/>
</dbReference>
<comment type="similarity">
    <text evidence="1">Belongs to the acyl-ACP thioesterase family.</text>
</comment>
<keyword evidence="7" id="KW-0275">Fatty acid biosynthesis</keyword>
<evidence type="ECO:0000256" key="2">
    <source>
        <dbReference type="ARBA" id="ARBA00022516"/>
    </source>
</evidence>
<dbReference type="InterPro" id="IPR045023">
    <property type="entry name" value="FATA/B"/>
</dbReference>
<keyword evidence="3" id="KW-0378">Hydrolase</keyword>
<name>A0A922PUL7_9LACO</name>
<keyword evidence="5" id="KW-0809">Transit peptide</keyword>
<evidence type="ECO:0000256" key="1">
    <source>
        <dbReference type="ARBA" id="ARBA00006500"/>
    </source>
</evidence>
<evidence type="ECO:0000256" key="3">
    <source>
        <dbReference type="ARBA" id="ARBA00022801"/>
    </source>
</evidence>
<dbReference type="Proteomes" id="UP000051085">
    <property type="component" value="Unassembled WGS sequence"/>
</dbReference>
<evidence type="ECO:0000313" key="11">
    <source>
        <dbReference type="Proteomes" id="UP000051085"/>
    </source>
</evidence>
<dbReference type="PANTHER" id="PTHR31727">
    <property type="entry name" value="OLEOYL-ACYL CARRIER PROTEIN THIOESTERASE 1, CHLOROPLASTIC"/>
    <property type="match status" value="1"/>
</dbReference>
<evidence type="ECO:0000256" key="7">
    <source>
        <dbReference type="ARBA" id="ARBA00023160"/>
    </source>
</evidence>
<proteinExistence type="inferred from homology"/>
<dbReference type="GO" id="GO:0000036">
    <property type="term" value="F:acyl carrier activity"/>
    <property type="evidence" value="ECO:0007669"/>
    <property type="project" value="TreeGrafter"/>
</dbReference>